<comment type="caution">
    <text evidence="2">The sequence shown here is derived from an EMBL/GenBank/DDBJ whole genome shotgun (WGS) entry which is preliminary data.</text>
</comment>
<dbReference type="Proteomes" id="UP000249577">
    <property type="component" value="Unassembled WGS sequence"/>
</dbReference>
<dbReference type="PROSITE" id="PS50075">
    <property type="entry name" value="CARRIER"/>
    <property type="match status" value="1"/>
</dbReference>
<dbReference type="InterPro" id="IPR009081">
    <property type="entry name" value="PP-bd_ACP"/>
</dbReference>
<name>A0A2W5MG49_ANCNO</name>
<gene>
    <name evidence="2" type="ORF">DI565_00135</name>
</gene>
<dbReference type="InterPro" id="IPR036736">
    <property type="entry name" value="ACP-like_sf"/>
</dbReference>
<dbReference type="SUPFAM" id="SSF47336">
    <property type="entry name" value="ACP-like"/>
    <property type="match status" value="1"/>
</dbReference>
<accession>A0A2W5MG49</accession>
<evidence type="ECO:0000259" key="1">
    <source>
        <dbReference type="PROSITE" id="PS50075"/>
    </source>
</evidence>
<evidence type="ECO:0000313" key="2">
    <source>
        <dbReference type="EMBL" id="PZQ18857.1"/>
    </source>
</evidence>
<proteinExistence type="predicted"/>
<dbReference type="AlphaFoldDB" id="A0A2W5MG49"/>
<feature type="domain" description="Carrier" evidence="1">
    <location>
        <begin position="6"/>
        <end position="90"/>
    </location>
</feature>
<protein>
    <submittedName>
        <fullName evidence="2">Acyl carrier protein</fullName>
    </submittedName>
</protein>
<reference evidence="2 3" key="1">
    <citation type="submission" date="2017-08" db="EMBL/GenBank/DDBJ databases">
        <title>Infants hospitalized years apart are colonized by the same room-sourced microbial strains.</title>
        <authorList>
            <person name="Brooks B."/>
            <person name="Olm M.R."/>
            <person name="Firek B.A."/>
            <person name="Baker R."/>
            <person name="Thomas B.C."/>
            <person name="Morowitz M.J."/>
            <person name="Banfield J.F."/>
        </authorList>
    </citation>
    <scope>NUCLEOTIDE SEQUENCE [LARGE SCALE GENOMIC DNA]</scope>
    <source>
        <strain evidence="2">S2_005_003_R2_43</strain>
    </source>
</reference>
<dbReference type="Gene3D" id="1.10.1200.10">
    <property type="entry name" value="ACP-like"/>
    <property type="match status" value="1"/>
</dbReference>
<evidence type="ECO:0000313" key="3">
    <source>
        <dbReference type="Proteomes" id="UP000249577"/>
    </source>
</evidence>
<organism evidence="2 3">
    <name type="scientific">Ancylobacter novellus</name>
    <name type="common">Thiobacillus novellus</name>
    <dbReference type="NCBI Taxonomy" id="921"/>
    <lineage>
        <taxon>Bacteria</taxon>
        <taxon>Pseudomonadati</taxon>
        <taxon>Pseudomonadota</taxon>
        <taxon>Alphaproteobacteria</taxon>
        <taxon>Hyphomicrobiales</taxon>
        <taxon>Xanthobacteraceae</taxon>
        <taxon>Ancylobacter</taxon>
    </lineage>
</organism>
<dbReference type="EMBL" id="QFPN01000001">
    <property type="protein sequence ID" value="PZQ18857.1"/>
    <property type="molecule type" value="Genomic_DNA"/>
</dbReference>
<dbReference type="Pfam" id="PF00550">
    <property type="entry name" value="PP-binding"/>
    <property type="match status" value="1"/>
</dbReference>
<sequence length="96" mass="10239">MAPVEEQSRDAQGAVVAGVIEVIRPYVKSDAVTLDSGARLDAIGIDSFDLVEIIFAVEEKFGVEVDYNINSTYTHLATIGDLAREVAKLAAAKKAT</sequence>